<evidence type="ECO:0000256" key="2">
    <source>
        <dbReference type="HAMAP-Rule" id="MF_00274"/>
    </source>
</evidence>
<keyword evidence="2" id="KW-0963">Cytoplasm</keyword>
<reference evidence="3" key="1">
    <citation type="journal article" date="2021" name="PeerJ">
        <title>Extensive microbial diversity within the chicken gut microbiome revealed by metagenomics and culture.</title>
        <authorList>
            <person name="Gilroy R."/>
            <person name="Ravi A."/>
            <person name="Getino M."/>
            <person name="Pursley I."/>
            <person name="Horton D.L."/>
            <person name="Alikhan N.F."/>
            <person name="Baker D."/>
            <person name="Gharbi K."/>
            <person name="Hall N."/>
            <person name="Watson M."/>
            <person name="Adriaenssens E.M."/>
            <person name="Foster-Nyarko E."/>
            <person name="Jarju S."/>
            <person name="Secka A."/>
            <person name="Antonio M."/>
            <person name="Oren A."/>
            <person name="Chaudhuri R.R."/>
            <person name="La Ragione R."/>
            <person name="Hildebrand F."/>
            <person name="Pallen M.J."/>
        </authorList>
    </citation>
    <scope>NUCLEOTIDE SEQUENCE</scope>
    <source>
        <strain evidence="3">CHK188-11489</strain>
    </source>
</reference>
<dbReference type="GO" id="GO:0003677">
    <property type="term" value="F:DNA binding"/>
    <property type="evidence" value="ECO:0007669"/>
    <property type="project" value="UniProtKB-UniRule"/>
</dbReference>
<comment type="function">
    <text evidence="2">Binds to DNA and alters its conformation. May be involved in regulation of gene expression, nucleoid organization and DNA protection.</text>
</comment>
<evidence type="ECO:0000256" key="1">
    <source>
        <dbReference type="ARBA" id="ARBA00023125"/>
    </source>
</evidence>
<dbReference type="SUPFAM" id="SSF82607">
    <property type="entry name" value="YbaB-like"/>
    <property type="match status" value="1"/>
</dbReference>
<comment type="caution">
    <text evidence="3">The sequence shown here is derived from an EMBL/GenBank/DDBJ whole genome shotgun (WGS) entry which is preliminary data.</text>
</comment>
<keyword evidence="1 2" id="KW-0238">DNA-binding</keyword>
<dbReference type="InterPro" id="IPR004401">
    <property type="entry name" value="YbaB/EbfC"/>
</dbReference>
<dbReference type="PANTHER" id="PTHR33449:SF1">
    <property type="entry name" value="NUCLEOID-ASSOCIATED PROTEIN YBAB"/>
    <property type="match status" value="1"/>
</dbReference>
<sequence>MKARLPKGYGRPDPNAMMRQVQKMQEEIRAKQEELEAKEYTGTASGEMVTVTMTGKHEVTAVKIKPEAVDPDDLEMLEDLIAAAVNSAVAAVDKESEEEMAKMTGGLNIPGLG</sequence>
<comment type="subcellular location">
    <subcellularLocation>
        <location evidence="2">Cytoplasm</location>
        <location evidence="2">Nucleoid</location>
    </subcellularLocation>
</comment>
<dbReference type="PANTHER" id="PTHR33449">
    <property type="entry name" value="NUCLEOID-ASSOCIATED PROTEIN YBAB"/>
    <property type="match status" value="1"/>
</dbReference>
<dbReference type="HAMAP" id="MF_00274">
    <property type="entry name" value="DNA_YbaB_EbfC"/>
    <property type="match status" value="1"/>
</dbReference>
<accession>A0A9D2FKM8</accession>
<dbReference type="Gene3D" id="3.30.1310.10">
    <property type="entry name" value="Nucleoid-associated protein YbaB-like domain"/>
    <property type="match status" value="1"/>
</dbReference>
<dbReference type="Proteomes" id="UP000824105">
    <property type="component" value="Unassembled WGS sequence"/>
</dbReference>
<gene>
    <name evidence="3" type="ORF">H9724_06505</name>
</gene>
<evidence type="ECO:0000313" key="4">
    <source>
        <dbReference type="Proteomes" id="UP000824105"/>
    </source>
</evidence>
<dbReference type="EMBL" id="DXBF01000054">
    <property type="protein sequence ID" value="HIZ62400.1"/>
    <property type="molecule type" value="Genomic_DNA"/>
</dbReference>
<dbReference type="GO" id="GO:0005829">
    <property type="term" value="C:cytosol"/>
    <property type="evidence" value="ECO:0007669"/>
    <property type="project" value="TreeGrafter"/>
</dbReference>
<evidence type="ECO:0000313" key="3">
    <source>
        <dbReference type="EMBL" id="HIZ62400.1"/>
    </source>
</evidence>
<dbReference type="NCBIfam" id="TIGR00103">
    <property type="entry name" value="DNA_YbaB_EbfC"/>
    <property type="match status" value="1"/>
</dbReference>
<protein>
    <recommendedName>
        <fullName evidence="2">Nucleoid-associated protein H9724_06505</fullName>
    </recommendedName>
</protein>
<proteinExistence type="inferred from homology"/>
<organism evidence="3 4">
    <name type="scientific">Candidatus Gemmiger avistercoris</name>
    <dbReference type="NCBI Taxonomy" id="2838606"/>
    <lineage>
        <taxon>Bacteria</taxon>
        <taxon>Bacillati</taxon>
        <taxon>Bacillota</taxon>
        <taxon>Clostridia</taxon>
        <taxon>Eubacteriales</taxon>
        <taxon>Gemmiger</taxon>
    </lineage>
</organism>
<comment type="similarity">
    <text evidence="2">Belongs to the YbaB/EbfC family.</text>
</comment>
<dbReference type="AlphaFoldDB" id="A0A9D2FKM8"/>
<dbReference type="GO" id="GO:0043590">
    <property type="term" value="C:bacterial nucleoid"/>
    <property type="evidence" value="ECO:0007669"/>
    <property type="project" value="UniProtKB-UniRule"/>
</dbReference>
<dbReference type="PIRSF" id="PIRSF004555">
    <property type="entry name" value="UCP004555"/>
    <property type="match status" value="1"/>
</dbReference>
<dbReference type="Pfam" id="PF02575">
    <property type="entry name" value="YbaB_DNA_bd"/>
    <property type="match status" value="1"/>
</dbReference>
<dbReference type="InterPro" id="IPR036894">
    <property type="entry name" value="YbaB-like_sf"/>
</dbReference>
<comment type="subunit">
    <text evidence="2">Homodimer.</text>
</comment>
<reference evidence="3" key="2">
    <citation type="submission" date="2021-04" db="EMBL/GenBank/DDBJ databases">
        <authorList>
            <person name="Gilroy R."/>
        </authorList>
    </citation>
    <scope>NUCLEOTIDE SEQUENCE</scope>
    <source>
        <strain evidence="3">CHK188-11489</strain>
    </source>
</reference>
<name>A0A9D2FKM8_9FIRM</name>